<reference evidence="3" key="1">
    <citation type="submission" date="2017-02" db="UniProtKB">
        <authorList>
            <consortium name="WormBaseParasite"/>
        </authorList>
    </citation>
    <scope>IDENTIFICATION</scope>
</reference>
<keyword evidence="1" id="KW-0812">Transmembrane</keyword>
<organism evidence="2 3">
    <name type="scientific">Ascaris lumbricoides</name>
    <name type="common">Giant roundworm</name>
    <dbReference type="NCBI Taxonomy" id="6252"/>
    <lineage>
        <taxon>Eukaryota</taxon>
        <taxon>Metazoa</taxon>
        <taxon>Ecdysozoa</taxon>
        <taxon>Nematoda</taxon>
        <taxon>Chromadorea</taxon>
        <taxon>Rhabditida</taxon>
        <taxon>Spirurina</taxon>
        <taxon>Ascaridomorpha</taxon>
        <taxon>Ascaridoidea</taxon>
        <taxon>Ascarididae</taxon>
        <taxon>Ascaris</taxon>
    </lineage>
</organism>
<evidence type="ECO:0000313" key="2">
    <source>
        <dbReference type="Proteomes" id="UP000036681"/>
    </source>
</evidence>
<evidence type="ECO:0000256" key="1">
    <source>
        <dbReference type="SAM" id="Phobius"/>
    </source>
</evidence>
<accession>A0A0M3HZD1</accession>
<dbReference type="AlphaFoldDB" id="A0A0M3HZD1"/>
<feature type="transmembrane region" description="Helical" evidence="1">
    <location>
        <begin position="21"/>
        <end position="44"/>
    </location>
</feature>
<sequence>MAEGLLIRRPRELSDLPNNHWLALCSAASSFIGLVFFIVGLIGVISRSEASKVRDWVFLSFGIAMLAIGLSLLLLSHIRASAVRASSSSPRRTHRNATRPVNRQDPLPVWSIDAIDPTFRPPPAYYDALHCAPSSAVLTQSIALGARPPPYTPSPLRQSRTTDV</sequence>
<dbReference type="Proteomes" id="UP000036681">
    <property type="component" value="Unplaced"/>
</dbReference>
<protein>
    <submittedName>
        <fullName evidence="3">Uncharacterized protein</fullName>
    </submittedName>
</protein>
<keyword evidence="2" id="KW-1185">Reference proteome</keyword>
<keyword evidence="1" id="KW-1133">Transmembrane helix</keyword>
<feature type="transmembrane region" description="Helical" evidence="1">
    <location>
        <begin position="56"/>
        <end position="75"/>
    </location>
</feature>
<proteinExistence type="predicted"/>
<name>A0A0M3HZD1_ASCLU</name>
<evidence type="ECO:0000313" key="3">
    <source>
        <dbReference type="WBParaSite" id="ALUE_0000903901-mRNA-1"/>
    </source>
</evidence>
<dbReference type="WBParaSite" id="ALUE_0000903901-mRNA-1">
    <property type="protein sequence ID" value="ALUE_0000903901-mRNA-1"/>
    <property type="gene ID" value="ALUE_0000903901"/>
</dbReference>
<keyword evidence="1" id="KW-0472">Membrane</keyword>